<keyword evidence="6" id="KW-1185">Reference proteome</keyword>
<protein>
    <submittedName>
        <fullName evidence="5">N-acetylmuramoyl-L-alanine amidase</fullName>
        <ecNumber evidence="5">3.5.1.28</ecNumber>
    </submittedName>
</protein>
<dbReference type="Gene3D" id="3.40.630.40">
    <property type="entry name" value="Zn-dependent exopeptidases"/>
    <property type="match status" value="1"/>
</dbReference>
<dbReference type="Gene3D" id="2.60.40.3500">
    <property type="match status" value="1"/>
</dbReference>
<organism evidence="5 6">
    <name type="scientific">Ammoniphilus resinae</name>
    <dbReference type="NCBI Taxonomy" id="861532"/>
    <lineage>
        <taxon>Bacteria</taxon>
        <taxon>Bacillati</taxon>
        <taxon>Bacillota</taxon>
        <taxon>Bacilli</taxon>
        <taxon>Bacillales</taxon>
        <taxon>Paenibacillaceae</taxon>
        <taxon>Aneurinibacillus group</taxon>
        <taxon>Ammoniphilus</taxon>
    </lineage>
</organism>
<dbReference type="PANTHER" id="PTHR30404:SF0">
    <property type="entry name" value="N-ACETYLMURAMOYL-L-ALANINE AMIDASE AMIC"/>
    <property type="match status" value="1"/>
</dbReference>
<dbReference type="SUPFAM" id="SSF53187">
    <property type="entry name" value="Zn-dependent exopeptidases"/>
    <property type="match status" value="1"/>
</dbReference>
<keyword evidence="1 5" id="KW-0378">Hydrolase</keyword>
<dbReference type="Pfam" id="PF01520">
    <property type="entry name" value="Amidase_3"/>
    <property type="match status" value="1"/>
</dbReference>
<dbReference type="InterPro" id="IPR002508">
    <property type="entry name" value="MurNAc-LAA_cat"/>
</dbReference>
<feature type="domain" description="MurNAc-LAA" evidence="4">
    <location>
        <begin position="435"/>
        <end position="542"/>
    </location>
</feature>
<sequence>MKRFCLWLGALMTALLLLPLAQVYADQPSPSPIQLVVEGKSIQTDVAPTLVENRTFVPIRVVATNLNATVQWIEKEKKIEITDSANHITMVVGDKMALVNSQEVQMDVPPIVKEGRTLVPLRFVGESLGTNVGWEPNTKTVLINKFYSLMIDGNTVDREKYKVFKIQEELYLPYYPLESYFGSGKQEPSGETITNLKLRKLDTGWIIPLSIFKEHYRVPVEMEDQGIYIGTTEDEEETENDGNSDENTIEESSSNQLRGIDIEDEEIILETSNLDDTPKHFSMTSPNRLVIDLPNISLSNRLDEKVDPAVGMGKLDVALDQDLINEIRYSQFSRDPETVRVVIEFSRKVNYTIQPNKKGWAVNLNALPKKEGFLIVLDAGHGGSDPGAAGAIGNHEKDFTLAVTRLLKEQLEQMKGIQIVETRSGDTYPTLQDRVQLAEDVAADLFLSIHANSFKPETRGTETYYYTEQSKDFASILHKYLIEATNFPDRGVKKQNFYVIKNTTMPSSLLEIGFLTNKEENQRMLDPGFQQNLAEKLSQAIYEYYTINN</sequence>
<dbReference type="InterPro" id="IPR050695">
    <property type="entry name" value="N-acetylmuramoyl_amidase_3"/>
</dbReference>
<evidence type="ECO:0000256" key="1">
    <source>
        <dbReference type="ARBA" id="ARBA00022801"/>
    </source>
</evidence>
<dbReference type="Proteomes" id="UP001519343">
    <property type="component" value="Unassembled WGS sequence"/>
</dbReference>
<feature type="chain" id="PRO_5046936914" evidence="3">
    <location>
        <begin position="26"/>
        <end position="549"/>
    </location>
</feature>
<evidence type="ECO:0000259" key="4">
    <source>
        <dbReference type="SMART" id="SM00646"/>
    </source>
</evidence>
<keyword evidence="3" id="KW-0732">Signal</keyword>
<dbReference type="EMBL" id="JAGGKT010000001">
    <property type="protein sequence ID" value="MBP1930588.1"/>
    <property type="molecule type" value="Genomic_DNA"/>
</dbReference>
<dbReference type="Pfam" id="PF07833">
    <property type="entry name" value="Cu_amine_oxidN1"/>
    <property type="match status" value="1"/>
</dbReference>
<dbReference type="Gene3D" id="3.30.457.10">
    <property type="entry name" value="Copper amine oxidase-like, N-terminal domain"/>
    <property type="match status" value="1"/>
</dbReference>
<evidence type="ECO:0000256" key="2">
    <source>
        <dbReference type="SAM" id="MobiDB-lite"/>
    </source>
</evidence>
<reference evidence="5 6" key="1">
    <citation type="submission" date="2021-03" db="EMBL/GenBank/DDBJ databases">
        <title>Genomic Encyclopedia of Type Strains, Phase IV (KMG-IV): sequencing the most valuable type-strain genomes for metagenomic binning, comparative biology and taxonomic classification.</title>
        <authorList>
            <person name="Goeker M."/>
        </authorList>
    </citation>
    <scope>NUCLEOTIDE SEQUENCE [LARGE SCALE GENOMIC DNA]</scope>
    <source>
        <strain evidence="5 6">DSM 24738</strain>
    </source>
</reference>
<feature type="region of interest" description="Disordered" evidence="2">
    <location>
        <begin position="232"/>
        <end position="257"/>
    </location>
</feature>
<comment type="caution">
    <text evidence="5">The sequence shown here is derived from an EMBL/GenBank/DDBJ whole genome shotgun (WGS) entry which is preliminary data.</text>
</comment>
<accession>A0ABS4GJZ8</accession>
<proteinExistence type="predicted"/>
<dbReference type="InterPro" id="IPR021731">
    <property type="entry name" value="AMIN_dom"/>
</dbReference>
<evidence type="ECO:0000256" key="3">
    <source>
        <dbReference type="SAM" id="SignalP"/>
    </source>
</evidence>
<feature type="compositionally biased region" description="Acidic residues" evidence="2">
    <location>
        <begin position="232"/>
        <end position="249"/>
    </location>
</feature>
<feature type="signal peptide" evidence="3">
    <location>
        <begin position="1"/>
        <end position="25"/>
    </location>
</feature>
<dbReference type="CDD" id="cd02696">
    <property type="entry name" value="MurNAc-LAA"/>
    <property type="match status" value="1"/>
</dbReference>
<dbReference type="InterPro" id="IPR036582">
    <property type="entry name" value="Mao_N_sf"/>
</dbReference>
<dbReference type="InterPro" id="IPR012854">
    <property type="entry name" value="Cu_amine_oxidase-like_N"/>
</dbReference>
<dbReference type="Pfam" id="PF11741">
    <property type="entry name" value="AMIN"/>
    <property type="match status" value="1"/>
</dbReference>
<dbReference type="PANTHER" id="PTHR30404">
    <property type="entry name" value="N-ACETYLMURAMOYL-L-ALANINE AMIDASE"/>
    <property type="match status" value="1"/>
</dbReference>
<dbReference type="SUPFAM" id="SSF55383">
    <property type="entry name" value="Copper amine oxidase, domain N"/>
    <property type="match status" value="1"/>
</dbReference>
<dbReference type="RefSeq" id="WP_209808667.1">
    <property type="nucleotide sequence ID" value="NZ_JAGGKT010000001.1"/>
</dbReference>
<dbReference type="EC" id="3.5.1.28" evidence="5"/>
<gene>
    <name evidence="5" type="ORF">J2Z37_000575</name>
</gene>
<evidence type="ECO:0000313" key="6">
    <source>
        <dbReference type="Proteomes" id="UP001519343"/>
    </source>
</evidence>
<dbReference type="GO" id="GO:0008745">
    <property type="term" value="F:N-acetylmuramoyl-L-alanine amidase activity"/>
    <property type="evidence" value="ECO:0007669"/>
    <property type="project" value="UniProtKB-EC"/>
</dbReference>
<name>A0ABS4GJZ8_9BACL</name>
<evidence type="ECO:0000313" key="5">
    <source>
        <dbReference type="EMBL" id="MBP1930588.1"/>
    </source>
</evidence>
<dbReference type="SMART" id="SM00646">
    <property type="entry name" value="Ami_3"/>
    <property type="match status" value="1"/>
</dbReference>